<dbReference type="SUPFAM" id="SSF53901">
    <property type="entry name" value="Thiolase-like"/>
    <property type="match status" value="1"/>
</dbReference>
<dbReference type="GO" id="GO:0044550">
    <property type="term" value="P:secondary metabolite biosynthetic process"/>
    <property type="evidence" value="ECO:0007669"/>
    <property type="project" value="TreeGrafter"/>
</dbReference>
<evidence type="ECO:0000313" key="5">
    <source>
        <dbReference type="EMBL" id="QDU80843.1"/>
    </source>
</evidence>
<protein>
    <submittedName>
        <fullName evidence="5">3-oxoacyl-[acyl-carrier-protein] synthase 3</fullName>
        <ecNumber evidence="5">2.3.1.180</ecNumber>
    </submittedName>
</protein>
<dbReference type="InterPro" id="IPR013751">
    <property type="entry name" value="ACP_syn_III_N"/>
</dbReference>
<evidence type="ECO:0000259" key="3">
    <source>
        <dbReference type="Pfam" id="PF08541"/>
    </source>
</evidence>
<dbReference type="PANTHER" id="PTHR34069:SF2">
    <property type="entry name" value="BETA-KETOACYL-[ACYL-CARRIER-PROTEIN] SYNTHASE III"/>
    <property type="match status" value="1"/>
</dbReference>
<evidence type="ECO:0000256" key="1">
    <source>
        <dbReference type="ARBA" id="ARBA00022679"/>
    </source>
</evidence>
<feature type="domain" description="Beta-ketoacyl-[acyl-carrier-protein] synthase III N-terminal" evidence="4">
    <location>
        <begin position="109"/>
        <end position="185"/>
    </location>
</feature>
<feature type="domain" description="Beta-ketoacyl-[acyl-carrier-protein] synthase III C-terminal" evidence="3">
    <location>
        <begin position="225"/>
        <end position="310"/>
    </location>
</feature>
<dbReference type="EMBL" id="CP036281">
    <property type="protein sequence ID" value="QDU80843.1"/>
    <property type="molecule type" value="Genomic_DNA"/>
</dbReference>
<evidence type="ECO:0000256" key="2">
    <source>
        <dbReference type="ARBA" id="ARBA00023315"/>
    </source>
</evidence>
<dbReference type="InterPro" id="IPR016039">
    <property type="entry name" value="Thiolase-like"/>
</dbReference>
<dbReference type="Pfam" id="PF08545">
    <property type="entry name" value="ACP_syn_III"/>
    <property type="match status" value="1"/>
</dbReference>
<keyword evidence="6" id="KW-1185">Reference proteome</keyword>
<keyword evidence="1 5" id="KW-0808">Transferase</keyword>
<keyword evidence="2 5" id="KW-0012">Acyltransferase</keyword>
<dbReference type="EC" id="2.3.1.180" evidence="5"/>
<dbReference type="Proteomes" id="UP000317178">
    <property type="component" value="Chromosome"/>
</dbReference>
<dbReference type="GO" id="GO:0004315">
    <property type="term" value="F:3-oxoacyl-[acyl-carrier-protein] synthase activity"/>
    <property type="evidence" value="ECO:0007669"/>
    <property type="project" value="InterPro"/>
</dbReference>
<gene>
    <name evidence="5" type="primary">fabH_4</name>
    <name evidence="5" type="ORF">Pla110_25790</name>
</gene>
<accession>A0A518CNQ3</accession>
<name>A0A518CNQ3_9PLAN</name>
<dbReference type="Gene3D" id="3.40.47.10">
    <property type="match status" value="1"/>
</dbReference>
<sequence>MSKSGIEAIGKYIPPSRIDVAELGYKFDAKPDFIRRKIGFEKLARKASDEECSDLCVKAFEDVANRISFPISELDCIVVVTQNPDSGAIPHAAALVHRKIDAPPQVACFDISLGCTGFVHGLSVVLGFMRENNLQRGLFFTSDPYSAIMDPEDRDTAMLFGDAATCTVISPSAVYTVGKSSFATDSQYSEAIRTDKWGGKLSMDGNLVFRSVSMTVPGLIQRNLKLNGLSLEEVDLCLLHQGSKFIVDTVRSLLHLDEQKVPFQAGSIGNTVSSSIPLMLYDVLATNDQPDRILLAGFGVGLSAVATVITHSSIDL</sequence>
<organism evidence="5 6">
    <name type="scientific">Polystyrenella longa</name>
    <dbReference type="NCBI Taxonomy" id="2528007"/>
    <lineage>
        <taxon>Bacteria</taxon>
        <taxon>Pseudomonadati</taxon>
        <taxon>Planctomycetota</taxon>
        <taxon>Planctomycetia</taxon>
        <taxon>Planctomycetales</taxon>
        <taxon>Planctomycetaceae</taxon>
        <taxon>Polystyrenella</taxon>
    </lineage>
</organism>
<dbReference type="Pfam" id="PF08541">
    <property type="entry name" value="ACP_syn_III_C"/>
    <property type="match status" value="1"/>
</dbReference>
<proteinExistence type="predicted"/>
<dbReference type="AlphaFoldDB" id="A0A518CNQ3"/>
<dbReference type="RefSeq" id="WP_144996079.1">
    <property type="nucleotide sequence ID" value="NZ_CP036281.1"/>
</dbReference>
<dbReference type="OrthoDB" id="9815506at2"/>
<dbReference type="GO" id="GO:0033818">
    <property type="term" value="F:beta-ketoacyl-acyl-carrier-protein synthase III activity"/>
    <property type="evidence" value="ECO:0007669"/>
    <property type="project" value="UniProtKB-EC"/>
</dbReference>
<dbReference type="GO" id="GO:0006633">
    <property type="term" value="P:fatty acid biosynthetic process"/>
    <property type="evidence" value="ECO:0007669"/>
    <property type="project" value="InterPro"/>
</dbReference>
<dbReference type="KEGG" id="plon:Pla110_25790"/>
<dbReference type="InterPro" id="IPR013747">
    <property type="entry name" value="ACP_syn_III_C"/>
</dbReference>
<reference evidence="5 6" key="1">
    <citation type="submission" date="2019-02" db="EMBL/GenBank/DDBJ databases">
        <title>Deep-cultivation of Planctomycetes and their phenomic and genomic characterization uncovers novel biology.</title>
        <authorList>
            <person name="Wiegand S."/>
            <person name="Jogler M."/>
            <person name="Boedeker C."/>
            <person name="Pinto D."/>
            <person name="Vollmers J."/>
            <person name="Rivas-Marin E."/>
            <person name="Kohn T."/>
            <person name="Peeters S.H."/>
            <person name="Heuer A."/>
            <person name="Rast P."/>
            <person name="Oberbeckmann S."/>
            <person name="Bunk B."/>
            <person name="Jeske O."/>
            <person name="Meyerdierks A."/>
            <person name="Storesund J.E."/>
            <person name="Kallscheuer N."/>
            <person name="Luecker S."/>
            <person name="Lage O.M."/>
            <person name="Pohl T."/>
            <person name="Merkel B.J."/>
            <person name="Hornburger P."/>
            <person name="Mueller R.-W."/>
            <person name="Bruemmer F."/>
            <person name="Labrenz M."/>
            <person name="Spormann A.M."/>
            <person name="Op den Camp H."/>
            <person name="Overmann J."/>
            <person name="Amann R."/>
            <person name="Jetten M.S.M."/>
            <person name="Mascher T."/>
            <person name="Medema M.H."/>
            <person name="Devos D.P."/>
            <person name="Kaster A.-K."/>
            <person name="Ovreas L."/>
            <person name="Rohde M."/>
            <person name="Galperin M.Y."/>
            <person name="Jogler C."/>
        </authorList>
    </citation>
    <scope>NUCLEOTIDE SEQUENCE [LARGE SCALE GENOMIC DNA]</scope>
    <source>
        <strain evidence="5 6">Pla110</strain>
    </source>
</reference>
<dbReference type="CDD" id="cd00830">
    <property type="entry name" value="KAS_III"/>
    <property type="match status" value="1"/>
</dbReference>
<dbReference type="PANTHER" id="PTHR34069">
    <property type="entry name" value="3-OXOACYL-[ACYL-CARRIER-PROTEIN] SYNTHASE 3"/>
    <property type="match status" value="1"/>
</dbReference>
<evidence type="ECO:0000313" key="6">
    <source>
        <dbReference type="Proteomes" id="UP000317178"/>
    </source>
</evidence>
<evidence type="ECO:0000259" key="4">
    <source>
        <dbReference type="Pfam" id="PF08545"/>
    </source>
</evidence>